<dbReference type="Gene3D" id="3.40.50.720">
    <property type="entry name" value="NAD(P)-binding Rossmann-like Domain"/>
    <property type="match status" value="1"/>
</dbReference>
<sequence length="378" mass="42111">MAPFTLRWGIIATGGISTRFSQDLLVNPATRNANDVTHAIAAVGSRSTESAQKFLDKLKQSDGPSAWGVKNGVLENAKACGSYDEVFSDPNVDAVYIGTPHTFHYENAKAALQAGKHVLCEKPFTFDVSELDELIALAKEKKLFLMEAVWTRFHPIAYAVQDVLKSGRLGKVHRMFADFSMNFEPDTRPDSNRMIDPKQGGGSLLDMGPYPSVWAMLALHQHPDNKDKNPRVVSSYQRIYPRSGVDAMSHWIVDWKDFAQCRCLTDMTTSGYTDATAVISCEEGDLIIPYPPWRPESFHIVPHPADEPQGKITKRETHEYKVAEGGGMHYEADEVARCVRDGKTESERMPLAESRITQVWLDDVRKAGDTVLKNGVPK</sequence>
<evidence type="ECO:0000313" key="9">
    <source>
        <dbReference type="Proteomes" id="UP000002748"/>
    </source>
</evidence>
<feature type="domain" description="Gfo/Idh/MocA-like oxidoreductase N-terminal" evidence="6">
    <location>
        <begin position="7"/>
        <end position="146"/>
    </location>
</feature>
<dbReference type="GeneID" id="25986015"/>
<dbReference type="InterPro" id="IPR036291">
    <property type="entry name" value="NAD(P)-bd_dom_sf"/>
</dbReference>
<dbReference type="VEuPathDB" id="FungiDB:A1Q1_02501"/>
<evidence type="ECO:0000256" key="3">
    <source>
        <dbReference type="ARBA" id="ARBA00038984"/>
    </source>
</evidence>
<proteinExistence type="inferred from homology"/>
<dbReference type="SUPFAM" id="SSF51735">
    <property type="entry name" value="NAD(P)-binding Rossmann-fold domains"/>
    <property type="match status" value="1"/>
</dbReference>
<dbReference type="OrthoDB" id="2129491at2759"/>
<dbReference type="PANTHER" id="PTHR22604">
    <property type="entry name" value="OXIDOREDUCTASES"/>
    <property type="match status" value="1"/>
</dbReference>
<organism evidence="8 9">
    <name type="scientific">Trichosporon asahii var. asahii (strain ATCC 90039 / CBS 2479 / JCM 2466 / KCTC 7840 / NBRC 103889/ NCYC 2677 / UAMH 7654)</name>
    <name type="common">Yeast</name>
    <dbReference type="NCBI Taxonomy" id="1186058"/>
    <lineage>
        <taxon>Eukaryota</taxon>
        <taxon>Fungi</taxon>
        <taxon>Dikarya</taxon>
        <taxon>Basidiomycota</taxon>
        <taxon>Agaricomycotina</taxon>
        <taxon>Tremellomycetes</taxon>
        <taxon>Trichosporonales</taxon>
        <taxon>Trichosporonaceae</taxon>
        <taxon>Trichosporon</taxon>
    </lineage>
</organism>
<dbReference type="Pfam" id="PF01408">
    <property type="entry name" value="GFO_IDH_MocA"/>
    <property type="match status" value="1"/>
</dbReference>
<evidence type="ECO:0000256" key="2">
    <source>
        <dbReference type="ARBA" id="ARBA00023002"/>
    </source>
</evidence>
<evidence type="ECO:0000256" key="4">
    <source>
        <dbReference type="ARBA" id="ARBA00042988"/>
    </source>
</evidence>
<dbReference type="GO" id="GO:0000166">
    <property type="term" value="F:nucleotide binding"/>
    <property type="evidence" value="ECO:0007669"/>
    <property type="project" value="InterPro"/>
</dbReference>
<dbReference type="Pfam" id="PF22725">
    <property type="entry name" value="GFO_IDH_MocA_C3"/>
    <property type="match status" value="1"/>
</dbReference>
<evidence type="ECO:0000256" key="1">
    <source>
        <dbReference type="ARBA" id="ARBA00010928"/>
    </source>
</evidence>
<evidence type="ECO:0000259" key="6">
    <source>
        <dbReference type="Pfam" id="PF01408"/>
    </source>
</evidence>
<dbReference type="HOGENOM" id="CLU_023194_7_1_1"/>
<dbReference type="InterPro" id="IPR000683">
    <property type="entry name" value="Gfo/Idh/MocA-like_OxRdtase_N"/>
</dbReference>
<comment type="caution">
    <text evidence="8">The sequence shown here is derived from an EMBL/GenBank/DDBJ whole genome shotgun (WGS) entry which is preliminary data.</text>
</comment>
<feature type="domain" description="GFO/IDH/MocA-like oxidoreductase" evidence="7">
    <location>
        <begin position="160"/>
        <end position="286"/>
    </location>
</feature>
<dbReference type="RefSeq" id="XP_014179238.1">
    <property type="nucleotide sequence ID" value="XM_014323763.1"/>
</dbReference>
<evidence type="ECO:0000313" key="8">
    <source>
        <dbReference type="EMBL" id="EJT48480.1"/>
    </source>
</evidence>
<comment type="similarity">
    <text evidence="1">Belongs to the Gfo/Idh/MocA family.</text>
</comment>
<name>J4UC31_TRIAS</name>
<dbReference type="PANTHER" id="PTHR22604:SF105">
    <property type="entry name" value="TRANS-1,2-DIHYDROBENZENE-1,2-DIOL DEHYDROGENASE"/>
    <property type="match status" value="1"/>
</dbReference>
<accession>J4UC31</accession>
<gene>
    <name evidence="8" type="ORF">A1Q1_02501</name>
</gene>
<dbReference type="Gene3D" id="3.30.360.10">
    <property type="entry name" value="Dihydrodipicolinate Reductase, domain 2"/>
    <property type="match status" value="1"/>
</dbReference>
<comment type="catalytic activity">
    <reaction evidence="5">
        <text>D-xylose + NADP(+) = D-xylono-1,5-lactone + NADPH + H(+)</text>
        <dbReference type="Rhea" id="RHEA:22000"/>
        <dbReference type="ChEBI" id="CHEBI:15378"/>
        <dbReference type="ChEBI" id="CHEBI:15867"/>
        <dbReference type="ChEBI" id="CHEBI:53455"/>
        <dbReference type="ChEBI" id="CHEBI:57783"/>
        <dbReference type="ChEBI" id="CHEBI:58349"/>
        <dbReference type="EC" id="1.1.1.179"/>
    </reaction>
</comment>
<dbReference type="GO" id="GO:0047837">
    <property type="term" value="F:D-xylose 1-dehydrogenase (NADP+) activity"/>
    <property type="evidence" value="ECO:0007669"/>
    <property type="project" value="UniProtKB-EC"/>
</dbReference>
<dbReference type="Proteomes" id="UP000002748">
    <property type="component" value="Unassembled WGS sequence"/>
</dbReference>
<dbReference type="InterPro" id="IPR055170">
    <property type="entry name" value="GFO_IDH_MocA-like_dom"/>
</dbReference>
<dbReference type="InterPro" id="IPR050984">
    <property type="entry name" value="Gfo/Idh/MocA_domain"/>
</dbReference>
<dbReference type="SUPFAM" id="SSF55347">
    <property type="entry name" value="Glyceraldehyde-3-phosphate dehydrogenase-like, C-terminal domain"/>
    <property type="match status" value="1"/>
</dbReference>
<dbReference type="KEGG" id="tasa:A1Q1_02501"/>
<dbReference type="AlphaFoldDB" id="J4UC31"/>
<protein>
    <recommendedName>
        <fullName evidence="3">D-xylose 1-dehydrogenase (NADP(+), D-xylono-1,5-lactone-forming)</fullName>
        <ecNumber evidence="3">1.1.1.179</ecNumber>
    </recommendedName>
    <alternativeName>
        <fullName evidence="4">D-xylose-NADP dehydrogenase</fullName>
    </alternativeName>
</protein>
<evidence type="ECO:0000256" key="5">
    <source>
        <dbReference type="ARBA" id="ARBA00049233"/>
    </source>
</evidence>
<dbReference type="EMBL" id="ALBS01000203">
    <property type="protein sequence ID" value="EJT48480.1"/>
    <property type="molecule type" value="Genomic_DNA"/>
</dbReference>
<reference evidence="8 9" key="1">
    <citation type="journal article" date="2012" name="Eukaryot. Cell">
        <title>Draft genome sequence of CBS 2479, the standard type strain of Trichosporon asahii.</title>
        <authorList>
            <person name="Yang R.Y."/>
            <person name="Li H.T."/>
            <person name="Zhu H."/>
            <person name="Zhou G.P."/>
            <person name="Wang M."/>
            <person name="Wang L."/>
        </authorList>
    </citation>
    <scope>NUCLEOTIDE SEQUENCE [LARGE SCALE GENOMIC DNA]</scope>
    <source>
        <strain evidence="9">ATCC 90039 / CBS 2479 / JCM 2466 / KCTC 7840 / NCYC 2677 / UAMH 7654</strain>
    </source>
</reference>
<keyword evidence="2" id="KW-0560">Oxidoreductase</keyword>
<evidence type="ECO:0000259" key="7">
    <source>
        <dbReference type="Pfam" id="PF22725"/>
    </source>
</evidence>
<dbReference type="EC" id="1.1.1.179" evidence="3"/>